<dbReference type="Proteomes" id="UP001280415">
    <property type="component" value="Unassembled WGS sequence"/>
</dbReference>
<comment type="caution">
    <text evidence="2">The sequence shown here is derived from an EMBL/GenBank/DDBJ whole genome shotgun (WGS) entry which is preliminary data.</text>
</comment>
<gene>
    <name evidence="2" type="ORF">R0H03_06210</name>
</gene>
<keyword evidence="1" id="KW-0472">Membrane</keyword>
<organism evidence="2 3">
    <name type="scientific">Pediococcus acidilactici</name>
    <dbReference type="NCBI Taxonomy" id="1254"/>
    <lineage>
        <taxon>Bacteria</taxon>
        <taxon>Bacillati</taxon>
        <taxon>Bacillota</taxon>
        <taxon>Bacilli</taxon>
        <taxon>Lactobacillales</taxon>
        <taxon>Lactobacillaceae</taxon>
        <taxon>Pediococcus</taxon>
        <taxon>Pediococcus acidilactici group</taxon>
    </lineage>
</organism>
<evidence type="ECO:0000313" key="2">
    <source>
        <dbReference type="EMBL" id="MDV2911451.1"/>
    </source>
</evidence>
<protein>
    <submittedName>
        <fullName evidence="2">Uncharacterized protein</fullName>
    </submittedName>
</protein>
<evidence type="ECO:0000256" key="1">
    <source>
        <dbReference type="SAM" id="Phobius"/>
    </source>
</evidence>
<reference evidence="2" key="2">
    <citation type="submission" date="2023-10" db="EMBL/GenBank/DDBJ databases">
        <authorList>
            <person name="Khurajog B."/>
        </authorList>
    </citation>
    <scope>NUCLEOTIDE SEQUENCE</scope>
    <source>
        <strain evidence="2">BF14</strain>
    </source>
</reference>
<dbReference type="EMBL" id="JAWJAX010000006">
    <property type="protein sequence ID" value="MDV2911451.1"/>
    <property type="molecule type" value="Genomic_DNA"/>
</dbReference>
<feature type="transmembrane region" description="Helical" evidence="1">
    <location>
        <begin position="12"/>
        <end position="33"/>
    </location>
</feature>
<proteinExistence type="predicted"/>
<name>A0AAW8YNZ4_PEDAC</name>
<accession>A0AAW8YNZ4</accession>
<evidence type="ECO:0000313" key="3">
    <source>
        <dbReference type="Proteomes" id="UP001280415"/>
    </source>
</evidence>
<feature type="transmembrane region" description="Helical" evidence="1">
    <location>
        <begin position="53"/>
        <end position="70"/>
    </location>
</feature>
<keyword evidence="1" id="KW-1133">Transmembrane helix</keyword>
<dbReference type="AlphaFoldDB" id="A0AAW8YNZ4"/>
<reference evidence="2" key="1">
    <citation type="journal article" date="2023" name="PeerJ">
        <title>Selection and evaluation of lactic acid bacteria from chicken feces in Thailand as potential probiotics.</title>
        <authorList>
            <person name="Khurajog B."/>
            <person name="Disastra Y."/>
            <person name="Lawwyne L.D."/>
            <person name="Sirichokchatchawan W."/>
            <person name="Niyomtham W."/>
            <person name="Yindee J."/>
            <person name="Hampson D.J."/>
            <person name="Prapasarakul N."/>
        </authorList>
    </citation>
    <scope>NUCLEOTIDE SEQUENCE</scope>
    <source>
        <strain evidence="2">BF14</strain>
    </source>
</reference>
<keyword evidence="1" id="KW-0812">Transmembrane</keyword>
<sequence>MKTLKWLWEHLFIFTIAALVTIFIGYLVIRWIYYKDTYLYQYLFQDANGKFAWTGFTAIIAIITLAINAWDNRRKFKADLISKSRIKWIENVRNTSAELIQSFYRNDSQEVTKYGVLLRLYFANDNSNVSKSNESKDNITLGEVTTKSRVEYTNNKKVIDILINKNSNTGKNSYLNNYMSTVIPLITSRVKPSKPYKMIRILENGTTGTEEVETAEQMCGLYISNICEIIRIYLKIEWDRAKKGE</sequence>
<dbReference type="RefSeq" id="WP_317052221.1">
    <property type="nucleotide sequence ID" value="NZ_CP140878.1"/>
</dbReference>